<feature type="non-terminal residue" evidence="1">
    <location>
        <position position="62"/>
    </location>
</feature>
<gene>
    <name evidence="1" type="ORF">NTEN_LOCUS6137</name>
</gene>
<protein>
    <submittedName>
        <fullName evidence="1">Uncharacterized protein</fullName>
    </submittedName>
</protein>
<dbReference type="EMBL" id="CADCXU010009070">
    <property type="protein sequence ID" value="CAA9999916.1"/>
    <property type="molecule type" value="Genomic_DNA"/>
</dbReference>
<reference evidence="1 2" key="1">
    <citation type="submission" date="2020-02" db="EMBL/GenBank/DDBJ databases">
        <authorList>
            <person name="Ferguson B K."/>
        </authorList>
    </citation>
    <scope>NUCLEOTIDE SEQUENCE [LARGE SCALE GENOMIC DNA]</scope>
</reference>
<evidence type="ECO:0000313" key="1">
    <source>
        <dbReference type="EMBL" id="CAA9999916.1"/>
    </source>
</evidence>
<sequence length="62" mass="7546">MNRNMYSYALKSISNTKIFRPRTLKSVHFRGRIINLGQCHKTILEHGQLNWRNHYVLFELHY</sequence>
<name>A0A6H5GBY3_9HEMI</name>
<accession>A0A6H5GBY3</accession>
<evidence type="ECO:0000313" key="2">
    <source>
        <dbReference type="Proteomes" id="UP000479000"/>
    </source>
</evidence>
<proteinExistence type="predicted"/>
<keyword evidence="2" id="KW-1185">Reference proteome</keyword>
<dbReference type="Proteomes" id="UP000479000">
    <property type="component" value="Unassembled WGS sequence"/>
</dbReference>
<organism evidence="1 2">
    <name type="scientific">Nesidiocoris tenuis</name>
    <dbReference type="NCBI Taxonomy" id="355587"/>
    <lineage>
        <taxon>Eukaryota</taxon>
        <taxon>Metazoa</taxon>
        <taxon>Ecdysozoa</taxon>
        <taxon>Arthropoda</taxon>
        <taxon>Hexapoda</taxon>
        <taxon>Insecta</taxon>
        <taxon>Pterygota</taxon>
        <taxon>Neoptera</taxon>
        <taxon>Paraneoptera</taxon>
        <taxon>Hemiptera</taxon>
        <taxon>Heteroptera</taxon>
        <taxon>Panheteroptera</taxon>
        <taxon>Cimicomorpha</taxon>
        <taxon>Miridae</taxon>
        <taxon>Dicyphina</taxon>
        <taxon>Nesidiocoris</taxon>
    </lineage>
</organism>
<dbReference type="AlphaFoldDB" id="A0A6H5GBY3"/>